<keyword evidence="3" id="KW-1185">Reference proteome</keyword>
<evidence type="ECO:0000313" key="3">
    <source>
        <dbReference type="Proteomes" id="UP001275084"/>
    </source>
</evidence>
<dbReference type="EMBL" id="JAUIQD010000008">
    <property type="protein sequence ID" value="KAK3341524.1"/>
    <property type="molecule type" value="Genomic_DNA"/>
</dbReference>
<accession>A0AAJ0H6M0</accession>
<comment type="caution">
    <text evidence="2">The sequence shown here is derived from an EMBL/GenBank/DDBJ whole genome shotgun (WGS) entry which is preliminary data.</text>
</comment>
<protein>
    <submittedName>
        <fullName evidence="2">Uncharacterized protein</fullName>
    </submittedName>
</protein>
<dbReference type="AlphaFoldDB" id="A0AAJ0H6M0"/>
<sequence length="163" mass="17035">MFSSPATLLHLLVTLTLTTLCLAAPYHMQQRVIVPYSHYEVLKMRASTSVNPRAITDTTCIDPNAHIVFHDQNVAELAICGGIAGAAITKCSGLPVSTTVGRSGSALFSLMALHEGATITLSKQRWEQCVRAARAVCPTGSLAATCRGGASSGDVAFSLTTGS</sequence>
<feature type="chain" id="PRO_5042600235" evidence="1">
    <location>
        <begin position="24"/>
        <end position="163"/>
    </location>
</feature>
<feature type="signal peptide" evidence="1">
    <location>
        <begin position="1"/>
        <end position="23"/>
    </location>
</feature>
<dbReference type="Proteomes" id="UP001275084">
    <property type="component" value="Unassembled WGS sequence"/>
</dbReference>
<evidence type="ECO:0000256" key="1">
    <source>
        <dbReference type="SAM" id="SignalP"/>
    </source>
</evidence>
<name>A0AAJ0H6M0_9PEZI</name>
<reference evidence="2" key="1">
    <citation type="journal article" date="2023" name="Mol. Phylogenet. Evol.">
        <title>Genome-scale phylogeny and comparative genomics of the fungal order Sordariales.</title>
        <authorList>
            <person name="Hensen N."/>
            <person name="Bonometti L."/>
            <person name="Westerberg I."/>
            <person name="Brannstrom I.O."/>
            <person name="Guillou S."/>
            <person name="Cros-Aarteil S."/>
            <person name="Calhoun S."/>
            <person name="Haridas S."/>
            <person name="Kuo A."/>
            <person name="Mondo S."/>
            <person name="Pangilinan J."/>
            <person name="Riley R."/>
            <person name="LaButti K."/>
            <person name="Andreopoulos B."/>
            <person name="Lipzen A."/>
            <person name="Chen C."/>
            <person name="Yan M."/>
            <person name="Daum C."/>
            <person name="Ng V."/>
            <person name="Clum A."/>
            <person name="Steindorff A."/>
            <person name="Ohm R.A."/>
            <person name="Martin F."/>
            <person name="Silar P."/>
            <person name="Natvig D.O."/>
            <person name="Lalanne C."/>
            <person name="Gautier V."/>
            <person name="Ament-Velasquez S.L."/>
            <person name="Kruys A."/>
            <person name="Hutchinson M.I."/>
            <person name="Powell A.J."/>
            <person name="Barry K."/>
            <person name="Miller A.N."/>
            <person name="Grigoriev I.V."/>
            <person name="Debuchy R."/>
            <person name="Gladieux P."/>
            <person name="Hiltunen Thoren M."/>
            <person name="Johannesson H."/>
        </authorList>
    </citation>
    <scope>NUCLEOTIDE SEQUENCE</scope>
    <source>
        <strain evidence="2">CBS 955.72</strain>
    </source>
</reference>
<keyword evidence="1" id="KW-0732">Signal</keyword>
<reference evidence="2" key="2">
    <citation type="submission" date="2023-06" db="EMBL/GenBank/DDBJ databases">
        <authorList>
            <consortium name="Lawrence Berkeley National Laboratory"/>
            <person name="Haridas S."/>
            <person name="Hensen N."/>
            <person name="Bonometti L."/>
            <person name="Westerberg I."/>
            <person name="Brannstrom I.O."/>
            <person name="Guillou S."/>
            <person name="Cros-Aarteil S."/>
            <person name="Calhoun S."/>
            <person name="Kuo A."/>
            <person name="Mondo S."/>
            <person name="Pangilinan J."/>
            <person name="Riley R."/>
            <person name="Labutti K."/>
            <person name="Andreopoulos B."/>
            <person name="Lipzen A."/>
            <person name="Chen C."/>
            <person name="Yanf M."/>
            <person name="Daum C."/>
            <person name="Ng V."/>
            <person name="Clum A."/>
            <person name="Steindorff A."/>
            <person name="Ohm R."/>
            <person name="Martin F."/>
            <person name="Silar P."/>
            <person name="Natvig D."/>
            <person name="Lalanne C."/>
            <person name="Gautier V."/>
            <person name="Ament-Velasquez S.L."/>
            <person name="Kruys A."/>
            <person name="Hutchinson M.I."/>
            <person name="Powell A.J."/>
            <person name="Barry K."/>
            <person name="Miller A.N."/>
            <person name="Grigoriev I.V."/>
            <person name="Debuchy R."/>
            <person name="Gladieux P."/>
            <person name="Thoren M.H."/>
            <person name="Johannesson H."/>
        </authorList>
    </citation>
    <scope>NUCLEOTIDE SEQUENCE</scope>
    <source>
        <strain evidence="2">CBS 955.72</strain>
    </source>
</reference>
<organism evidence="2 3">
    <name type="scientific">Lasiosphaeria hispida</name>
    <dbReference type="NCBI Taxonomy" id="260671"/>
    <lineage>
        <taxon>Eukaryota</taxon>
        <taxon>Fungi</taxon>
        <taxon>Dikarya</taxon>
        <taxon>Ascomycota</taxon>
        <taxon>Pezizomycotina</taxon>
        <taxon>Sordariomycetes</taxon>
        <taxon>Sordariomycetidae</taxon>
        <taxon>Sordariales</taxon>
        <taxon>Lasiosphaeriaceae</taxon>
        <taxon>Lasiosphaeria</taxon>
    </lineage>
</organism>
<gene>
    <name evidence="2" type="ORF">B0T25DRAFT_344553</name>
</gene>
<evidence type="ECO:0000313" key="2">
    <source>
        <dbReference type="EMBL" id="KAK3341524.1"/>
    </source>
</evidence>
<proteinExistence type="predicted"/>